<dbReference type="GO" id="GO:0016705">
    <property type="term" value="F:oxidoreductase activity, acting on paired donors, with incorporation or reduction of molecular oxygen"/>
    <property type="evidence" value="ECO:0007669"/>
    <property type="project" value="InterPro"/>
</dbReference>
<dbReference type="CDD" id="cd01097">
    <property type="entry name" value="Tetrahydromethanopterin_reductase"/>
    <property type="match status" value="1"/>
</dbReference>
<sequence>MTERLARKLWFGIGPGVAVADAAGVVQRVEYADRAGLDFFALSDHPYYGDRLEAYGALGLLLGRTRNITGVTTVTNLPTRPVPLLARTLSTLSALSGGRVVLGIGAGGYWDDIERFGAVRLEPAAAVRALEEAVGLVRELSGGGARPVSLDGEFSRVVGLDPAPVPAPLVWTGSVGPKSLAVTGRSADGWIPGNAADWHSDRYRTSRPIVDEAARAAGRDPADVVTVFNLPARITDTPVNTPRDASGRWLGGSVDQWITELTEAVLEHGASGFVYYASGDPTGQTGLARWAEEIVPAVREAVAKG</sequence>
<dbReference type="Pfam" id="PF00296">
    <property type="entry name" value="Bac_luciferase"/>
    <property type="match status" value="1"/>
</dbReference>
<evidence type="ECO:0000313" key="4">
    <source>
        <dbReference type="Proteomes" id="UP000037151"/>
    </source>
</evidence>
<dbReference type="PANTHER" id="PTHR43244">
    <property type="match status" value="1"/>
</dbReference>
<dbReference type="AlphaFoldDB" id="A0A0L0JDH1"/>
<dbReference type="PANTHER" id="PTHR43244:SF1">
    <property type="entry name" value="5,10-METHYLENETETRAHYDROMETHANOPTERIN REDUCTASE"/>
    <property type="match status" value="1"/>
</dbReference>
<dbReference type="Gene3D" id="3.20.20.30">
    <property type="entry name" value="Luciferase-like domain"/>
    <property type="match status" value="1"/>
</dbReference>
<organism evidence="3 4">
    <name type="scientific">Streptomyces acidiscabies</name>
    <dbReference type="NCBI Taxonomy" id="42234"/>
    <lineage>
        <taxon>Bacteria</taxon>
        <taxon>Bacillati</taxon>
        <taxon>Actinomycetota</taxon>
        <taxon>Actinomycetes</taxon>
        <taxon>Kitasatosporales</taxon>
        <taxon>Streptomycetaceae</taxon>
        <taxon>Streptomyces</taxon>
    </lineage>
</organism>
<dbReference type="RefSeq" id="WP_050375727.1">
    <property type="nucleotide sequence ID" value="NZ_KQ257835.1"/>
</dbReference>
<dbReference type="InterPro" id="IPR050564">
    <property type="entry name" value="F420-G6PD/mer"/>
</dbReference>
<dbReference type="InterPro" id="IPR011251">
    <property type="entry name" value="Luciferase-like_dom"/>
</dbReference>
<evidence type="ECO:0000259" key="2">
    <source>
        <dbReference type="Pfam" id="PF00296"/>
    </source>
</evidence>
<protein>
    <submittedName>
        <fullName evidence="3">5,10-methylene tetrahydromethanopterin reductase</fullName>
    </submittedName>
</protein>
<feature type="domain" description="Luciferase-like" evidence="2">
    <location>
        <begin position="20"/>
        <end position="245"/>
    </location>
</feature>
<dbReference type="OrthoDB" id="9775082at2"/>
<name>A0A0L0JDH1_9ACTN</name>
<keyword evidence="1" id="KW-0560">Oxidoreductase</keyword>
<evidence type="ECO:0000313" key="3">
    <source>
        <dbReference type="EMBL" id="KND23638.1"/>
    </source>
</evidence>
<dbReference type="PATRIC" id="fig|42234.21.peg.9129"/>
<gene>
    <name evidence="3" type="ORF">IQ63_44445</name>
</gene>
<proteinExistence type="predicted"/>
<evidence type="ECO:0000256" key="1">
    <source>
        <dbReference type="ARBA" id="ARBA00023002"/>
    </source>
</evidence>
<dbReference type="EMBL" id="JPPY01000259">
    <property type="protein sequence ID" value="KND23638.1"/>
    <property type="molecule type" value="Genomic_DNA"/>
</dbReference>
<dbReference type="Proteomes" id="UP000037151">
    <property type="component" value="Unassembled WGS sequence"/>
</dbReference>
<accession>A0A0L0JDH1</accession>
<dbReference type="InterPro" id="IPR036661">
    <property type="entry name" value="Luciferase-like_sf"/>
</dbReference>
<comment type="caution">
    <text evidence="3">The sequence shown here is derived from an EMBL/GenBank/DDBJ whole genome shotgun (WGS) entry which is preliminary data.</text>
</comment>
<dbReference type="SUPFAM" id="SSF51679">
    <property type="entry name" value="Bacterial luciferase-like"/>
    <property type="match status" value="1"/>
</dbReference>
<reference evidence="4" key="1">
    <citation type="submission" date="2014-07" db="EMBL/GenBank/DDBJ databases">
        <title>Genome sequencing of plant-pathogenic Streptomyces species.</title>
        <authorList>
            <person name="Harrison J."/>
            <person name="Sapp M."/>
            <person name="Thwaites R."/>
            <person name="Studholme D.J."/>
        </authorList>
    </citation>
    <scope>NUCLEOTIDE SEQUENCE [LARGE SCALE GENOMIC DNA]</scope>
    <source>
        <strain evidence="4">NCPPB 4445</strain>
    </source>
</reference>